<dbReference type="AlphaFoldDB" id="A0AAE9J0D3"/>
<reference evidence="1 2" key="1">
    <citation type="submission" date="2022-05" db="EMBL/GenBank/DDBJ databases">
        <title>Chromosome-level reference genomes for two strains of Caenorhabditis briggsae: an improved platform for comparative genomics.</title>
        <authorList>
            <person name="Stevens L."/>
            <person name="Andersen E.C."/>
        </authorList>
    </citation>
    <scope>NUCLEOTIDE SEQUENCE [LARGE SCALE GENOMIC DNA]</scope>
    <source>
        <strain evidence="1">QX1410_ONT</strain>
        <tissue evidence="1">Whole-organism</tissue>
    </source>
</reference>
<name>A0AAE9J0D3_CAEBR</name>
<protein>
    <submittedName>
        <fullName evidence="1">Uncharacterized protein</fullName>
    </submittedName>
</protein>
<dbReference type="EMBL" id="CP090891">
    <property type="protein sequence ID" value="ULU13537.1"/>
    <property type="molecule type" value="Genomic_DNA"/>
</dbReference>
<sequence length="217" mass="25026">MNGIENFVNARAPPQASISFEVISEETCDPPTTEGEILTEQPIKLWVTKEKMFPKLDSATTHFVFIVSTDLALGPMSPLPTKKGALFSKGMDTDMASETQRRVIRQMLAATGTSQLAQYVKELRIEDIVDKMKERKIKEKNEANDLIWWPEWTVEKGKQLVRHFFSQIEEYSRRSAVFLLAEQLRTGYWSEVKMLDEQEFVELVKAKMDIWKTNFAN</sequence>
<dbReference type="Proteomes" id="UP000827892">
    <property type="component" value="Chromosome I"/>
</dbReference>
<gene>
    <name evidence="1" type="ORF">L3Y34_016201</name>
</gene>
<accession>A0AAE9J0D3</accession>
<proteinExistence type="predicted"/>
<evidence type="ECO:0000313" key="2">
    <source>
        <dbReference type="Proteomes" id="UP000827892"/>
    </source>
</evidence>
<organism evidence="1 2">
    <name type="scientific">Caenorhabditis briggsae</name>
    <dbReference type="NCBI Taxonomy" id="6238"/>
    <lineage>
        <taxon>Eukaryota</taxon>
        <taxon>Metazoa</taxon>
        <taxon>Ecdysozoa</taxon>
        <taxon>Nematoda</taxon>
        <taxon>Chromadorea</taxon>
        <taxon>Rhabditida</taxon>
        <taxon>Rhabditina</taxon>
        <taxon>Rhabditomorpha</taxon>
        <taxon>Rhabditoidea</taxon>
        <taxon>Rhabditidae</taxon>
        <taxon>Peloderinae</taxon>
        <taxon>Caenorhabditis</taxon>
    </lineage>
</organism>
<evidence type="ECO:0000313" key="1">
    <source>
        <dbReference type="EMBL" id="ULU13537.1"/>
    </source>
</evidence>